<reference evidence="1" key="2">
    <citation type="submission" date="2020-09" db="EMBL/GenBank/DDBJ databases">
        <authorList>
            <person name="Sun Q."/>
            <person name="Zhou Y."/>
        </authorList>
    </citation>
    <scope>NUCLEOTIDE SEQUENCE</scope>
    <source>
        <strain evidence="1">CGMCC 4.7201</strain>
    </source>
</reference>
<organism evidence="1 2">
    <name type="scientific">Wenjunlia tyrosinilytica</name>
    <dbReference type="NCBI Taxonomy" id="1544741"/>
    <lineage>
        <taxon>Bacteria</taxon>
        <taxon>Bacillati</taxon>
        <taxon>Actinomycetota</taxon>
        <taxon>Actinomycetes</taxon>
        <taxon>Kitasatosporales</taxon>
        <taxon>Streptomycetaceae</taxon>
        <taxon>Wenjunlia</taxon>
    </lineage>
</organism>
<evidence type="ECO:0000313" key="2">
    <source>
        <dbReference type="Proteomes" id="UP000641932"/>
    </source>
</evidence>
<dbReference type="RefSeq" id="WP_189134917.1">
    <property type="nucleotide sequence ID" value="NZ_BMMS01000033.1"/>
</dbReference>
<dbReference type="EMBL" id="BMMS01000033">
    <property type="protein sequence ID" value="GGO97498.1"/>
    <property type="molecule type" value="Genomic_DNA"/>
</dbReference>
<sequence>MQLRFLGKNSTPGDSPTLYATDRETYVVQGWIVTAGDVLMKLDVPDSETAVEVPTELFEHLANDGLSGAVATWQPPIVHVTEEGNCVVQGVRITDPEALAQMRMPHYESCVEVSKAAIVALLEESAGGTDHK</sequence>
<accession>A0A917ZVG4</accession>
<protein>
    <submittedName>
        <fullName evidence="1">Uncharacterized protein</fullName>
    </submittedName>
</protein>
<dbReference type="Proteomes" id="UP000641932">
    <property type="component" value="Unassembled WGS sequence"/>
</dbReference>
<gene>
    <name evidence="1" type="ORF">GCM10012280_59460</name>
</gene>
<comment type="caution">
    <text evidence="1">The sequence shown here is derived from an EMBL/GenBank/DDBJ whole genome shotgun (WGS) entry which is preliminary data.</text>
</comment>
<dbReference type="AlphaFoldDB" id="A0A917ZVG4"/>
<name>A0A917ZVG4_9ACTN</name>
<evidence type="ECO:0000313" key="1">
    <source>
        <dbReference type="EMBL" id="GGO97498.1"/>
    </source>
</evidence>
<proteinExistence type="predicted"/>
<reference evidence="1" key="1">
    <citation type="journal article" date="2014" name="Int. J. Syst. Evol. Microbiol.">
        <title>Complete genome sequence of Corynebacterium casei LMG S-19264T (=DSM 44701T), isolated from a smear-ripened cheese.</title>
        <authorList>
            <consortium name="US DOE Joint Genome Institute (JGI-PGF)"/>
            <person name="Walter F."/>
            <person name="Albersmeier A."/>
            <person name="Kalinowski J."/>
            <person name="Ruckert C."/>
        </authorList>
    </citation>
    <scope>NUCLEOTIDE SEQUENCE</scope>
    <source>
        <strain evidence="1">CGMCC 4.7201</strain>
    </source>
</reference>
<keyword evidence="2" id="KW-1185">Reference proteome</keyword>